<dbReference type="InterPro" id="IPR015421">
    <property type="entry name" value="PyrdxlP-dep_Trfase_major"/>
</dbReference>
<dbReference type="EMBL" id="KI394317">
    <property type="protein sequence ID" value="ERN03932.1"/>
    <property type="molecule type" value="Genomic_DNA"/>
</dbReference>
<dbReference type="Pfam" id="PF00155">
    <property type="entry name" value="Aminotran_1_2"/>
    <property type="match status" value="1"/>
</dbReference>
<protein>
    <recommendedName>
        <fullName evidence="1">Aminotransferase class I/classII large domain-containing protein</fullName>
    </recommendedName>
</protein>
<dbReference type="STRING" id="13333.W1P255"/>
<evidence type="ECO:0000259" key="1">
    <source>
        <dbReference type="Pfam" id="PF00155"/>
    </source>
</evidence>
<dbReference type="CDD" id="cd00609">
    <property type="entry name" value="AAT_like"/>
    <property type="match status" value="1"/>
</dbReference>
<dbReference type="InterPro" id="IPR015422">
    <property type="entry name" value="PyrdxlP-dep_Trfase_small"/>
</dbReference>
<proteinExistence type="predicted"/>
<dbReference type="Gramene" id="ERN03932">
    <property type="protein sequence ID" value="ERN03932"/>
    <property type="gene ID" value="AMTR_s00389p00013970"/>
</dbReference>
<keyword evidence="3" id="KW-1185">Reference proteome</keyword>
<dbReference type="PANTHER" id="PTHR45744">
    <property type="entry name" value="TYROSINE AMINOTRANSFERASE"/>
    <property type="match status" value="1"/>
</dbReference>
<dbReference type="KEGG" id="atr:18432084"/>
<reference evidence="3" key="1">
    <citation type="journal article" date="2013" name="Science">
        <title>The Amborella genome and the evolution of flowering plants.</title>
        <authorList>
            <consortium name="Amborella Genome Project"/>
        </authorList>
    </citation>
    <scope>NUCLEOTIDE SEQUENCE [LARGE SCALE GENOMIC DNA]</scope>
</reference>
<evidence type="ECO:0000313" key="3">
    <source>
        <dbReference type="Proteomes" id="UP000017836"/>
    </source>
</evidence>
<accession>W1P255</accession>
<dbReference type="PANTHER" id="PTHR45744:SF11">
    <property type="entry name" value="TYROSINE AMINOTRANSFERASE"/>
    <property type="match status" value="1"/>
</dbReference>
<evidence type="ECO:0000313" key="2">
    <source>
        <dbReference type="EMBL" id="ERN03932.1"/>
    </source>
</evidence>
<dbReference type="InterPro" id="IPR015424">
    <property type="entry name" value="PyrdxlP-dep_Trfase"/>
</dbReference>
<dbReference type="eggNOG" id="KOG0259">
    <property type="taxonomic scope" value="Eukaryota"/>
</dbReference>
<dbReference type="GO" id="GO:0030170">
    <property type="term" value="F:pyridoxal phosphate binding"/>
    <property type="evidence" value="ECO:0007669"/>
    <property type="project" value="InterPro"/>
</dbReference>
<dbReference type="HOGENOM" id="CLU_017584_4_2_1"/>
<dbReference type="OrthoDB" id="7042322at2759"/>
<name>W1P255_AMBTC</name>
<feature type="domain" description="Aminotransferase class I/classII large" evidence="1">
    <location>
        <begin position="57"/>
        <end position="219"/>
    </location>
</feature>
<dbReference type="Proteomes" id="UP000017836">
    <property type="component" value="Unassembled WGS sequence"/>
</dbReference>
<dbReference type="AlphaFoldDB" id="W1P255"/>
<organism evidence="2 3">
    <name type="scientific">Amborella trichopoda</name>
    <dbReference type="NCBI Taxonomy" id="13333"/>
    <lineage>
        <taxon>Eukaryota</taxon>
        <taxon>Viridiplantae</taxon>
        <taxon>Streptophyta</taxon>
        <taxon>Embryophyta</taxon>
        <taxon>Tracheophyta</taxon>
        <taxon>Spermatophyta</taxon>
        <taxon>Magnoliopsida</taxon>
        <taxon>Amborellales</taxon>
        <taxon>Amborellaceae</taxon>
        <taxon>Amborella</taxon>
    </lineage>
</organism>
<dbReference type="SUPFAM" id="SSF53383">
    <property type="entry name" value="PLP-dependent transferases"/>
    <property type="match status" value="1"/>
</dbReference>
<dbReference type="OMA" id="MECERGQ"/>
<dbReference type="Gene3D" id="3.90.1150.10">
    <property type="entry name" value="Aspartate Aminotransferase, domain 1"/>
    <property type="match status" value="1"/>
</dbReference>
<gene>
    <name evidence="2" type="ORF">AMTR_s00389p00013970</name>
</gene>
<dbReference type="Gene3D" id="3.40.640.10">
    <property type="entry name" value="Type I PLP-dependent aspartate aminotransferase-like (Major domain)"/>
    <property type="match status" value="1"/>
</dbReference>
<dbReference type="InterPro" id="IPR004839">
    <property type="entry name" value="Aminotransferase_I/II_large"/>
</dbReference>
<sequence>MENGMCKGELEQWNFTPNKELLKSSENSVRSFLHMLISNLPNPIHNLTQDEGESTRPVIPLGHGDPSNFPCFRTTPVAEDCLIDSIRSAKYNCYPPCTGMLPARKAVANYLSTDLPYELTAEDVFLSNGCTQAVEIMMAVLASPGANVLLPCPAYPLYEGRAICSGIEARYFHLLPENGWEVDLDNVEAIADSNTVAMLLANPANPCGNVFSYEHLSKVKLSFSF</sequence>